<proteinExistence type="predicted"/>
<organism evidence="2 3">
    <name type="scientific">Legionella drancourtii LLAP12</name>
    <dbReference type="NCBI Taxonomy" id="658187"/>
    <lineage>
        <taxon>Bacteria</taxon>
        <taxon>Pseudomonadati</taxon>
        <taxon>Pseudomonadota</taxon>
        <taxon>Gammaproteobacteria</taxon>
        <taxon>Legionellales</taxon>
        <taxon>Legionellaceae</taxon>
        <taxon>Legionella</taxon>
    </lineage>
</organism>
<dbReference type="InParanoid" id="G9EM95"/>
<name>G9EM95_9GAMM</name>
<keyword evidence="1" id="KW-0732">Signal</keyword>
<dbReference type="RefSeq" id="WP_006870293.1">
    <property type="nucleotide sequence ID" value="NZ_JH413811.1"/>
</dbReference>
<protein>
    <submittedName>
        <fullName evidence="2">Uncharacterized protein</fullName>
    </submittedName>
</protein>
<accession>G9EM95</accession>
<dbReference type="EMBL" id="JH413811">
    <property type="protein sequence ID" value="EHL31695.1"/>
    <property type="molecule type" value="Genomic_DNA"/>
</dbReference>
<reference evidence="2 3" key="1">
    <citation type="journal article" date="2011" name="BMC Genomics">
        <title>Insight into cross-talk between intra-amoebal pathogens.</title>
        <authorList>
            <person name="Gimenez G."/>
            <person name="Bertelli C."/>
            <person name="Moliner C."/>
            <person name="Robert C."/>
            <person name="Raoult D."/>
            <person name="Fournier P.E."/>
            <person name="Greub G."/>
        </authorList>
    </citation>
    <scope>NUCLEOTIDE SEQUENCE [LARGE SCALE GENOMIC DNA]</scope>
    <source>
        <strain evidence="2 3">LLAP12</strain>
    </source>
</reference>
<dbReference type="STRING" id="658187.LDG_6359"/>
<evidence type="ECO:0000313" key="3">
    <source>
        <dbReference type="Proteomes" id="UP000002770"/>
    </source>
</evidence>
<dbReference type="AlphaFoldDB" id="G9EM95"/>
<gene>
    <name evidence="2" type="ORF">LDG_6359</name>
</gene>
<evidence type="ECO:0000313" key="2">
    <source>
        <dbReference type="EMBL" id="EHL31695.1"/>
    </source>
</evidence>
<keyword evidence="3" id="KW-1185">Reference proteome</keyword>
<dbReference type="eggNOG" id="ENOG5030NBF">
    <property type="taxonomic scope" value="Bacteria"/>
</dbReference>
<feature type="chain" id="PRO_5003520893" evidence="1">
    <location>
        <begin position="21"/>
        <end position="260"/>
    </location>
</feature>
<dbReference type="Proteomes" id="UP000002770">
    <property type="component" value="Unassembled WGS sequence"/>
</dbReference>
<dbReference type="HOGENOM" id="CLU_101370_0_0_6"/>
<evidence type="ECO:0000256" key="1">
    <source>
        <dbReference type="SAM" id="SignalP"/>
    </source>
</evidence>
<feature type="signal peptide" evidence="1">
    <location>
        <begin position="1"/>
        <end position="20"/>
    </location>
</feature>
<sequence length="260" mass="29051">MKKPLLFILILLSNSVSFSAATTSALDIKTYKYAFSQKDNFKVSYADYPAGEDEFYELNYKNGAKLPHEIKTQHPHGLKISGNNHSDDLFMYAYKKITGLKPNTPYHVSFSLEFAANAPTGSSGVGGSPGDSVFVKIGAVNQEPQRFVDEDHYYKIALDKGNQLQDGKDMIFIGTVGVDTQDSIYRLKTLPYLPDEVMQKKLTQFRVTTDNQGQAWVIFGTDSGYEATSTFFYTNLSLTFKEVSECNIPASHRCPLQSIK</sequence>